<keyword evidence="5" id="KW-1185">Reference proteome</keyword>
<keyword evidence="1" id="KW-0732">Signal</keyword>
<dbReference type="Pfam" id="PF13595">
    <property type="entry name" value="DUF4138"/>
    <property type="match status" value="1"/>
</dbReference>
<reference evidence="2 4" key="1">
    <citation type="submission" date="2019-08" db="EMBL/GenBank/DDBJ databases">
        <title>Comparative genome analysis confer to the adaptation heavy metal polluted environment.</title>
        <authorList>
            <person name="Li Y."/>
        </authorList>
    </citation>
    <scope>NUCLEOTIDE SEQUENCE [LARGE SCALE GENOMIC DNA]</scope>
    <source>
        <strain evidence="2 4">P2</strain>
    </source>
</reference>
<dbReference type="AlphaFoldDB" id="A0AAE6JHN5"/>
<organism evidence="2 4">
    <name type="scientific">Mucilaginibacter rubeus</name>
    <dbReference type="NCBI Taxonomy" id="2027860"/>
    <lineage>
        <taxon>Bacteria</taxon>
        <taxon>Pseudomonadati</taxon>
        <taxon>Bacteroidota</taxon>
        <taxon>Sphingobacteriia</taxon>
        <taxon>Sphingobacteriales</taxon>
        <taxon>Sphingobacteriaceae</taxon>
        <taxon>Mucilaginibacter</taxon>
    </lineage>
</organism>
<feature type="chain" id="PRO_5042157153" evidence="1">
    <location>
        <begin position="21"/>
        <end position="279"/>
    </location>
</feature>
<evidence type="ECO:0000313" key="5">
    <source>
        <dbReference type="Proteomes" id="UP000663940"/>
    </source>
</evidence>
<gene>
    <name evidence="2" type="ORF">DIU31_016060</name>
    <name evidence="3" type="ORF">J3L21_11430</name>
</gene>
<evidence type="ECO:0000313" key="3">
    <source>
        <dbReference type="EMBL" id="QTE52530.1"/>
    </source>
</evidence>
<dbReference type="RefSeq" id="WP_112654605.1">
    <property type="nucleotide sequence ID" value="NZ_CP043451.1"/>
</dbReference>
<dbReference type="Proteomes" id="UP000250557">
    <property type="component" value="Chromosome"/>
</dbReference>
<dbReference type="InterPro" id="IPR022298">
    <property type="entry name" value="Conjug_transposon_TraN"/>
</dbReference>
<feature type="signal peptide" evidence="1">
    <location>
        <begin position="1"/>
        <end position="20"/>
    </location>
</feature>
<evidence type="ECO:0000313" key="4">
    <source>
        <dbReference type="Proteomes" id="UP000250557"/>
    </source>
</evidence>
<sequence>MKKLFYCLAIICMAALHSYAQLTPFAEGVKRNALPIIYLPENVSVQFISPEPIQYVDISAKSVIGDLPLKNVLRIRLKDSVNSADVVVTIAGEKFIAQYHVIRADSITARDTRTEIAIDPADTKPLDISGIGLSQNQLKQLALNLFCKRPGKAVEKTKAFDLKASLYHLYTAGDYIFIDLGYQNKTNLAYSIEDFRFHIDDKKITKATNVQSVELHPEFALFNNPVFQRTYRNIIVLKKLTFPGNKILHIELSEKQISGRVITLNITYQDVLDADTIPL</sequence>
<accession>A0AAE6JHN5</accession>
<name>A0AAE6JHN5_9SPHI</name>
<reference evidence="3 5" key="2">
    <citation type="submission" date="2021-03" db="EMBL/GenBank/DDBJ databases">
        <title>Mucilaginibacter strains isolated from gold and copper mining confer multi heavy-metal resistance.</title>
        <authorList>
            <person name="Li Y."/>
        </authorList>
    </citation>
    <scope>NUCLEOTIDE SEQUENCE [LARGE SCALE GENOMIC DNA]</scope>
    <source>
        <strain evidence="3 5">P2-4</strain>
    </source>
</reference>
<evidence type="ECO:0000256" key="1">
    <source>
        <dbReference type="SAM" id="SignalP"/>
    </source>
</evidence>
<dbReference type="Proteomes" id="UP000663940">
    <property type="component" value="Chromosome"/>
</dbReference>
<dbReference type="EMBL" id="CP043451">
    <property type="protein sequence ID" value="QEM04952.1"/>
    <property type="molecule type" value="Genomic_DNA"/>
</dbReference>
<protein>
    <submittedName>
        <fullName evidence="2">DUF4138 domain-containing protein</fullName>
    </submittedName>
</protein>
<evidence type="ECO:0000313" key="2">
    <source>
        <dbReference type="EMBL" id="QEM04952.1"/>
    </source>
</evidence>
<proteinExistence type="predicted"/>
<dbReference type="EMBL" id="CP071880">
    <property type="protein sequence ID" value="QTE52530.1"/>
    <property type="molecule type" value="Genomic_DNA"/>
</dbReference>